<dbReference type="AlphaFoldDB" id="A0AA35JT69"/>
<keyword evidence="2" id="KW-1185">Reference proteome</keyword>
<evidence type="ECO:0000313" key="2">
    <source>
        <dbReference type="Proteomes" id="UP001178461"/>
    </source>
</evidence>
<dbReference type="EMBL" id="OX395127">
    <property type="protein sequence ID" value="CAI5765707.1"/>
    <property type="molecule type" value="Genomic_DNA"/>
</dbReference>
<evidence type="ECO:0000313" key="1">
    <source>
        <dbReference type="EMBL" id="CAI5765707.1"/>
    </source>
</evidence>
<organism evidence="1 2">
    <name type="scientific">Podarcis lilfordi</name>
    <name type="common">Lilford's wall lizard</name>
    <dbReference type="NCBI Taxonomy" id="74358"/>
    <lineage>
        <taxon>Eukaryota</taxon>
        <taxon>Metazoa</taxon>
        <taxon>Chordata</taxon>
        <taxon>Craniata</taxon>
        <taxon>Vertebrata</taxon>
        <taxon>Euteleostomi</taxon>
        <taxon>Lepidosauria</taxon>
        <taxon>Squamata</taxon>
        <taxon>Bifurcata</taxon>
        <taxon>Unidentata</taxon>
        <taxon>Episquamata</taxon>
        <taxon>Laterata</taxon>
        <taxon>Lacertibaenia</taxon>
        <taxon>Lacertidae</taxon>
        <taxon>Podarcis</taxon>
    </lineage>
</organism>
<name>A0AA35JT69_9SAUR</name>
<dbReference type="Proteomes" id="UP001178461">
    <property type="component" value="Chromosome 2"/>
</dbReference>
<proteinExistence type="predicted"/>
<protein>
    <submittedName>
        <fullName evidence="1">Uncharacterized protein</fullName>
    </submittedName>
</protein>
<reference evidence="1" key="1">
    <citation type="submission" date="2022-12" db="EMBL/GenBank/DDBJ databases">
        <authorList>
            <person name="Alioto T."/>
            <person name="Alioto T."/>
            <person name="Gomez Garrido J."/>
        </authorList>
    </citation>
    <scope>NUCLEOTIDE SEQUENCE</scope>
</reference>
<sequence>MANFNKSSSARDSSLETSAAFIKSIWKVAHEKIRTSVDAPVRNLGCDSPHIFQGVKLNRTSG</sequence>
<gene>
    <name evidence="1" type="ORF">PODLI_1B027175</name>
</gene>
<accession>A0AA35JT69</accession>